<organism evidence="3 4">
    <name type="scientific">Natronospirillum operosum</name>
    <dbReference type="NCBI Taxonomy" id="2759953"/>
    <lineage>
        <taxon>Bacteria</taxon>
        <taxon>Pseudomonadati</taxon>
        <taxon>Pseudomonadota</taxon>
        <taxon>Gammaproteobacteria</taxon>
        <taxon>Oceanospirillales</taxon>
        <taxon>Natronospirillaceae</taxon>
        <taxon>Natronospirillum</taxon>
    </lineage>
</organism>
<protein>
    <submittedName>
        <fullName evidence="3">Phytanoyl-CoA dioxygenase family protein</fullName>
    </submittedName>
</protein>
<dbReference type="OrthoDB" id="9814777at2"/>
<dbReference type="AlphaFoldDB" id="A0A4Z0WB97"/>
<dbReference type="EMBL" id="SRMF01000007">
    <property type="protein sequence ID" value="TGG91740.1"/>
    <property type="molecule type" value="Genomic_DNA"/>
</dbReference>
<dbReference type="Gene3D" id="2.60.120.620">
    <property type="entry name" value="q2cbj1_9rhob like domain"/>
    <property type="match status" value="1"/>
</dbReference>
<sequence length="352" mass="38924">MWSLHRLISPGAIPARSATLIITCGWWSVSLKCDRKTGAHNASGRPFFTSAGQPVQLSYLCLYIGRKVLMTIHSSSEKVAGILSDEMIGHYRRDGFLHVPGMLNADEVRGYLAEAQAMFEREQMVSWDEAGGNVMDWVADVELRSDVMRRLVLHPRITAIAEALAGNALRLFKSELLLKRQQGATDTPMHIDDFAFPLEDAPNTLTVWVALVDVPVEKGCMTFLAGSHRLVSAGMASSEDAPPEASWEDMMMKPLQIWPDLNWSTRVTPPLRAGDCTFHHARTVHMAGTNQTGQPRYSLATVYTDAGARYAPGHIESYADDENMEGYLPQSMKGLQPGDPLPNSRFPKIRSG</sequence>
<dbReference type="GO" id="GO:0016706">
    <property type="term" value="F:2-oxoglutarate-dependent dioxygenase activity"/>
    <property type="evidence" value="ECO:0007669"/>
    <property type="project" value="UniProtKB-ARBA"/>
</dbReference>
<keyword evidence="3" id="KW-0223">Dioxygenase</keyword>
<evidence type="ECO:0000256" key="1">
    <source>
        <dbReference type="ARBA" id="ARBA00001954"/>
    </source>
</evidence>
<keyword evidence="4" id="KW-1185">Reference proteome</keyword>
<proteinExistence type="predicted"/>
<evidence type="ECO:0000313" key="3">
    <source>
        <dbReference type="EMBL" id="TGG91740.1"/>
    </source>
</evidence>
<dbReference type="InterPro" id="IPR008775">
    <property type="entry name" value="Phytyl_CoA_dOase-like"/>
</dbReference>
<feature type="region of interest" description="Disordered" evidence="2">
    <location>
        <begin position="327"/>
        <end position="352"/>
    </location>
</feature>
<accession>A0A4Z0WB97</accession>
<dbReference type="GO" id="GO:0005506">
    <property type="term" value="F:iron ion binding"/>
    <property type="evidence" value="ECO:0007669"/>
    <property type="project" value="UniProtKB-ARBA"/>
</dbReference>
<dbReference type="Proteomes" id="UP000297475">
    <property type="component" value="Unassembled WGS sequence"/>
</dbReference>
<keyword evidence="3" id="KW-0560">Oxidoreductase</keyword>
<comment type="cofactor">
    <cofactor evidence="1">
        <name>Fe(2+)</name>
        <dbReference type="ChEBI" id="CHEBI:29033"/>
    </cofactor>
</comment>
<name>A0A4Z0WB97_9GAMM</name>
<comment type="caution">
    <text evidence="3">The sequence shown here is derived from an EMBL/GenBank/DDBJ whole genome shotgun (WGS) entry which is preliminary data.</text>
</comment>
<dbReference type="PANTHER" id="PTHR20883:SF48">
    <property type="entry name" value="ECTOINE DIOXYGENASE"/>
    <property type="match status" value="1"/>
</dbReference>
<dbReference type="SUPFAM" id="SSF51197">
    <property type="entry name" value="Clavaminate synthase-like"/>
    <property type="match status" value="1"/>
</dbReference>
<evidence type="ECO:0000313" key="4">
    <source>
        <dbReference type="Proteomes" id="UP000297475"/>
    </source>
</evidence>
<evidence type="ECO:0000256" key="2">
    <source>
        <dbReference type="SAM" id="MobiDB-lite"/>
    </source>
</evidence>
<gene>
    <name evidence="3" type="ORF">E4656_15225</name>
</gene>
<dbReference type="PANTHER" id="PTHR20883">
    <property type="entry name" value="PHYTANOYL-COA DIOXYGENASE DOMAIN CONTAINING 1"/>
    <property type="match status" value="1"/>
</dbReference>
<dbReference type="Pfam" id="PF05721">
    <property type="entry name" value="PhyH"/>
    <property type="match status" value="1"/>
</dbReference>
<reference evidence="3 4" key="1">
    <citation type="submission" date="2019-04" db="EMBL/GenBank/DDBJ databases">
        <title>Natronospirillum operosus gen. nov., sp. nov., a haloalkaliphilic satellite isolated from decaying biomass of laboratory culture of cyanobacterium Geitlerinema sp. and proposal of Natronospirillaceae fam. nov. and Saccharospirillaceae fam. nov.</title>
        <authorList>
            <person name="Kevbrin V."/>
            <person name="Boltyanskaya Y."/>
            <person name="Koziaeva V."/>
            <person name="Grouzdev D.S."/>
            <person name="Park M."/>
            <person name="Cho J."/>
        </authorList>
    </citation>
    <scope>NUCLEOTIDE SEQUENCE [LARGE SCALE GENOMIC DNA]</scope>
    <source>
        <strain evidence="3 4">G-116</strain>
    </source>
</reference>